<evidence type="ECO:0000256" key="4">
    <source>
        <dbReference type="ARBA" id="ARBA00023136"/>
    </source>
</evidence>
<evidence type="ECO:0000313" key="9">
    <source>
        <dbReference type="Proteomes" id="UP001499915"/>
    </source>
</evidence>
<protein>
    <submittedName>
        <fullName evidence="8">Uncharacterized protein</fullName>
    </submittedName>
</protein>
<keyword evidence="6" id="KW-0449">Lipoprotein</keyword>
<proteinExistence type="inferred from homology"/>
<dbReference type="Proteomes" id="UP001499915">
    <property type="component" value="Unassembled WGS sequence"/>
</dbReference>
<keyword evidence="3" id="KW-0732">Signal</keyword>
<sequence length="71" mass="7447">MTGVAAQGYDLQHFVSEDDMMHKKLVSLLLSTLMMLAMGSAVSGCSTIEGAGKDIEKAGEAIRDAARNASD</sequence>
<evidence type="ECO:0000313" key="8">
    <source>
        <dbReference type="EMBL" id="GAA0698212.1"/>
    </source>
</evidence>
<dbReference type="Pfam" id="PF08085">
    <property type="entry name" value="Entericidin"/>
    <property type="match status" value="1"/>
</dbReference>
<name>A0ABP3TFN6_9GAMM</name>
<keyword evidence="9" id="KW-1185">Reference proteome</keyword>
<evidence type="ECO:0000256" key="3">
    <source>
        <dbReference type="ARBA" id="ARBA00022729"/>
    </source>
</evidence>
<organism evidence="8 9">
    <name type="scientific">Marinobacterium maritimum</name>
    <dbReference type="NCBI Taxonomy" id="500162"/>
    <lineage>
        <taxon>Bacteria</taxon>
        <taxon>Pseudomonadati</taxon>
        <taxon>Pseudomonadota</taxon>
        <taxon>Gammaproteobacteria</taxon>
        <taxon>Oceanospirillales</taxon>
        <taxon>Oceanospirillaceae</taxon>
        <taxon>Marinobacterium</taxon>
    </lineage>
</organism>
<keyword evidence="4 7" id="KW-0472">Membrane</keyword>
<reference evidence="9" key="1">
    <citation type="journal article" date="2019" name="Int. J. Syst. Evol. Microbiol.">
        <title>The Global Catalogue of Microorganisms (GCM) 10K type strain sequencing project: providing services to taxonomists for standard genome sequencing and annotation.</title>
        <authorList>
            <consortium name="The Broad Institute Genomics Platform"/>
            <consortium name="The Broad Institute Genome Sequencing Center for Infectious Disease"/>
            <person name="Wu L."/>
            <person name="Ma J."/>
        </authorList>
    </citation>
    <scope>NUCLEOTIDE SEQUENCE [LARGE SCALE GENOMIC DNA]</scope>
    <source>
        <strain evidence="9">JCM 15134</strain>
    </source>
</reference>
<evidence type="ECO:0000256" key="7">
    <source>
        <dbReference type="SAM" id="Phobius"/>
    </source>
</evidence>
<evidence type="ECO:0000256" key="6">
    <source>
        <dbReference type="ARBA" id="ARBA00023288"/>
    </source>
</evidence>
<keyword evidence="2" id="KW-1003">Cell membrane</keyword>
<feature type="transmembrane region" description="Helical" evidence="7">
    <location>
        <begin position="25"/>
        <end position="48"/>
    </location>
</feature>
<dbReference type="InterPro" id="IPR012556">
    <property type="entry name" value="Entericidin"/>
</dbReference>
<accession>A0ABP3TFN6</accession>
<gene>
    <name evidence="8" type="ORF">GCM10009104_28370</name>
</gene>
<comment type="caution">
    <text evidence="8">The sequence shown here is derived from an EMBL/GenBank/DDBJ whole genome shotgun (WGS) entry which is preliminary data.</text>
</comment>
<comment type="similarity">
    <text evidence="1">Belongs to the EcnA/EcnB lipoprotein family.</text>
</comment>
<evidence type="ECO:0000256" key="2">
    <source>
        <dbReference type="ARBA" id="ARBA00022475"/>
    </source>
</evidence>
<evidence type="ECO:0000256" key="1">
    <source>
        <dbReference type="ARBA" id="ARBA00010296"/>
    </source>
</evidence>
<keyword evidence="5" id="KW-0564">Palmitate</keyword>
<dbReference type="EMBL" id="BAAAET010000003">
    <property type="protein sequence ID" value="GAA0698212.1"/>
    <property type="molecule type" value="Genomic_DNA"/>
</dbReference>
<keyword evidence="7" id="KW-1133">Transmembrane helix</keyword>
<keyword evidence="7" id="KW-0812">Transmembrane</keyword>
<evidence type="ECO:0000256" key="5">
    <source>
        <dbReference type="ARBA" id="ARBA00023139"/>
    </source>
</evidence>